<comment type="caution">
    <text evidence="14">The sequence shown here is derived from an EMBL/GenBank/DDBJ whole genome shotgun (WGS) entry which is preliminary data.</text>
</comment>
<dbReference type="InterPro" id="IPR015683">
    <property type="entry name" value="Ionotropic_Glu_rcpt"/>
</dbReference>
<keyword evidence="12" id="KW-0732">Signal</keyword>
<evidence type="ECO:0000256" key="2">
    <source>
        <dbReference type="ARBA" id="ARBA00008685"/>
    </source>
</evidence>
<proteinExistence type="inferred from homology"/>
<name>A0A9X6RKT2_HYPEX</name>
<comment type="similarity">
    <text evidence="2">Belongs to the glutamate-gated ion channel (TC 1.A.10.1) family.</text>
</comment>
<dbReference type="InterPro" id="IPR019594">
    <property type="entry name" value="Glu/Gly-bd"/>
</dbReference>
<reference evidence="15" key="1">
    <citation type="submission" date="2017-01" db="EMBL/GenBank/DDBJ databases">
        <title>Comparative genomics of anhydrobiosis in the tardigrade Hypsibius dujardini.</title>
        <authorList>
            <person name="Yoshida Y."/>
            <person name="Koutsovoulos G."/>
            <person name="Laetsch D."/>
            <person name="Stevens L."/>
            <person name="Kumar S."/>
            <person name="Horikawa D."/>
            <person name="Ishino K."/>
            <person name="Komine S."/>
            <person name="Tomita M."/>
            <person name="Blaxter M."/>
            <person name="Arakawa K."/>
        </authorList>
    </citation>
    <scope>NUCLEOTIDE SEQUENCE [LARGE SCALE GENOMIC DNA]</scope>
    <source>
        <strain evidence="15">Z151</strain>
    </source>
</reference>
<sequence>MWIIPLIISLFLGKAFAGIVDQGLIKGNGTTTDVTSRQLLVNPEKTLCPGREHENATKWPANIRVHYTPDEFFSAANESAGTKNSGFLVDILNSLEGATGSNFTITSRPDLAYGRPNDNGTWDGTLIGALINGEADLVGPGLTITSYGDKVVDYSVPILPYKLFLVYNLKYGLDNMTQYITLDDENFIYFNSSKNSTLQAIYRRMKAAGNASFVGSNAEGIAKVLHGNFAYIESEPFVRHAMNVHGMTLATEEVGKYFSFAFAVQKGWPFLQQLNTELLKLSEDGTLSKLIDKYNLANPVVVILR</sequence>
<keyword evidence="11" id="KW-0407">Ion channel</keyword>
<dbReference type="EMBL" id="MTYJ01000212">
    <property type="protein sequence ID" value="OWA51021.1"/>
    <property type="molecule type" value="Genomic_DNA"/>
</dbReference>
<feature type="chain" id="PRO_5040757075" description="Ionotropic glutamate receptor C-terminal domain-containing protein" evidence="12">
    <location>
        <begin position="18"/>
        <end position="305"/>
    </location>
</feature>
<protein>
    <recommendedName>
        <fullName evidence="13">Ionotropic glutamate receptor C-terminal domain-containing protein</fullName>
    </recommendedName>
</protein>
<evidence type="ECO:0000256" key="10">
    <source>
        <dbReference type="ARBA" id="ARBA00023286"/>
    </source>
</evidence>
<dbReference type="InterPro" id="IPR001320">
    <property type="entry name" value="Iontro_rcpt_C"/>
</dbReference>
<keyword evidence="15" id="KW-1185">Reference proteome</keyword>
<evidence type="ECO:0000313" key="15">
    <source>
        <dbReference type="Proteomes" id="UP000192578"/>
    </source>
</evidence>
<dbReference type="SUPFAM" id="SSF53850">
    <property type="entry name" value="Periplasmic binding protein-like II"/>
    <property type="match status" value="1"/>
</dbReference>
<evidence type="ECO:0000256" key="12">
    <source>
        <dbReference type="SAM" id="SignalP"/>
    </source>
</evidence>
<dbReference type="Pfam" id="PF10613">
    <property type="entry name" value="Lig_chan-Glu_bd"/>
    <property type="match status" value="1"/>
</dbReference>
<keyword evidence="6" id="KW-0406">Ion transport</keyword>
<evidence type="ECO:0000256" key="7">
    <source>
        <dbReference type="ARBA" id="ARBA00023136"/>
    </source>
</evidence>
<keyword evidence="10" id="KW-1071">Ligand-gated ion channel</keyword>
<keyword evidence="4" id="KW-0812">Transmembrane</keyword>
<keyword evidence="8" id="KW-0675">Receptor</keyword>
<evidence type="ECO:0000256" key="11">
    <source>
        <dbReference type="ARBA" id="ARBA00023303"/>
    </source>
</evidence>
<evidence type="ECO:0000256" key="4">
    <source>
        <dbReference type="ARBA" id="ARBA00022692"/>
    </source>
</evidence>
<dbReference type="Gene3D" id="3.40.190.10">
    <property type="entry name" value="Periplasmic binding protein-like II"/>
    <property type="match status" value="2"/>
</dbReference>
<keyword evidence="7" id="KW-0472">Membrane</keyword>
<accession>A0A9X6RKT2</accession>
<evidence type="ECO:0000313" key="14">
    <source>
        <dbReference type="EMBL" id="OWA51021.1"/>
    </source>
</evidence>
<evidence type="ECO:0000256" key="1">
    <source>
        <dbReference type="ARBA" id="ARBA00004141"/>
    </source>
</evidence>
<feature type="domain" description="Ionotropic glutamate receptor C-terminal" evidence="13">
    <location>
        <begin position="64"/>
        <end position="295"/>
    </location>
</feature>
<dbReference type="Proteomes" id="UP000192578">
    <property type="component" value="Unassembled WGS sequence"/>
</dbReference>
<dbReference type="OrthoDB" id="5984008at2759"/>
<evidence type="ECO:0000259" key="13">
    <source>
        <dbReference type="SMART" id="SM00079"/>
    </source>
</evidence>
<dbReference type="AlphaFoldDB" id="A0A9X6RKT2"/>
<organism evidence="14 15">
    <name type="scientific">Hypsibius exemplaris</name>
    <name type="common">Freshwater tardigrade</name>
    <dbReference type="NCBI Taxonomy" id="2072580"/>
    <lineage>
        <taxon>Eukaryota</taxon>
        <taxon>Metazoa</taxon>
        <taxon>Ecdysozoa</taxon>
        <taxon>Tardigrada</taxon>
        <taxon>Eutardigrada</taxon>
        <taxon>Parachela</taxon>
        <taxon>Hypsibioidea</taxon>
        <taxon>Hypsibiidae</taxon>
        <taxon>Hypsibius</taxon>
    </lineage>
</organism>
<evidence type="ECO:0000256" key="9">
    <source>
        <dbReference type="ARBA" id="ARBA00023180"/>
    </source>
</evidence>
<comment type="subcellular location">
    <subcellularLocation>
        <location evidence="1">Membrane</location>
        <topology evidence="1">Multi-pass membrane protein</topology>
    </subcellularLocation>
</comment>
<evidence type="ECO:0000256" key="5">
    <source>
        <dbReference type="ARBA" id="ARBA00022989"/>
    </source>
</evidence>
<gene>
    <name evidence="14" type="ORF">BV898_15523</name>
</gene>
<keyword evidence="3" id="KW-0813">Transport</keyword>
<feature type="signal peptide" evidence="12">
    <location>
        <begin position="1"/>
        <end position="17"/>
    </location>
</feature>
<evidence type="ECO:0000256" key="3">
    <source>
        <dbReference type="ARBA" id="ARBA00022448"/>
    </source>
</evidence>
<evidence type="ECO:0000256" key="6">
    <source>
        <dbReference type="ARBA" id="ARBA00023065"/>
    </source>
</evidence>
<dbReference type="SMART" id="SM00079">
    <property type="entry name" value="PBPe"/>
    <property type="match status" value="1"/>
</dbReference>
<keyword evidence="9" id="KW-0325">Glycoprotein</keyword>
<dbReference type="GO" id="GO:0016020">
    <property type="term" value="C:membrane"/>
    <property type="evidence" value="ECO:0007669"/>
    <property type="project" value="UniProtKB-SubCell"/>
</dbReference>
<evidence type="ECO:0000256" key="8">
    <source>
        <dbReference type="ARBA" id="ARBA00023170"/>
    </source>
</evidence>
<dbReference type="GO" id="GO:0015276">
    <property type="term" value="F:ligand-gated monoatomic ion channel activity"/>
    <property type="evidence" value="ECO:0007669"/>
    <property type="project" value="InterPro"/>
</dbReference>
<keyword evidence="5" id="KW-1133">Transmembrane helix</keyword>
<dbReference type="PANTHER" id="PTHR18966">
    <property type="entry name" value="IONOTROPIC GLUTAMATE RECEPTOR"/>
    <property type="match status" value="1"/>
</dbReference>